<evidence type="ECO:0000313" key="1">
    <source>
        <dbReference type="EMBL" id="ADI29809.1"/>
    </source>
</evidence>
<dbReference type="Proteomes" id="UP000000383">
    <property type="component" value="Chromosome"/>
</dbReference>
<dbReference type="InterPro" id="IPR014710">
    <property type="entry name" value="RmlC-like_jellyroll"/>
</dbReference>
<dbReference type="HOGENOM" id="CLU_141740_0_0_4"/>
<dbReference type="PANTHER" id="PTHR36169">
    <property type="entry name" value="ETHANOLAMINE UTILIZATION PROTEIN EUTQ"/>
    <property type="match status" value="1"/>
</dbReference>
<dbReference type="SUPFAM" id="SSF51182">
    <property type="entry name" value="RmlC-like cupins"/>
    <property type="match status" value="1"/>
</dbReference>
<evidence type="ECO:0000313" key="2">
    <source>
        <dbReference type="Proteomes" id="UP000000383"/>
    </source>
</evidence>
<dbReference type="PANTHER" id="PTHR36169:SF1">
    <property type="entry name" value="ACETATE KINASE EUTQ"/>
    <property type="match status" value="1"/>
</dbReference>
<reference evidence="1 2" key="2">
    <citation type="journal article" date="2011" name="J. Bacteriol.">
        <title>Genomes of three methylotrophs from a single niche uncover genetic and metabolic divergence of Methylophilaceae.</title>
        <authorList>
            <person name="Lapidus A."/>
            <person name="Clum A."/>
            <person name="Labutti K."/>
            <person name="Kaluzhnaya M.G."/>
            <person name="Lim S."/>
            <person name="Beck D.A."/>
            <person name="Glavina Del Rio T."/>
            <person name="Nolan M."/>
            <person name="Mavromatis K."/>
            <person name="Huntemann M."/>
            <person name="Lucas S."/>
            <person name="Lidstrom M.E."/>
            <person name="Ivanova N."/>
            <person name="Chistoserdova L."/>
        </authorList>
    </citation>
    <scope>NUCLEOTIDE SEQUENCE [LARGE SCALE GENOMIC DNA]</scope>
    <source>
        <strain evidence="1 2">301</strain>
    </source>
</reference>
<gene>
    <name evidence="1" type="ordered locus">M301_1426</name>
</gene>
<protein>
    <recommendedName>
        <fullName evidence="3">Ethanolamine utilization EutQ family protein</fullName>
    </recommendedName>
</protein>
<reference evidence="2" key="1">
    <citation type="submission" date="2010-05" db="EMBL/GenBank/DDBJ databases">
        <title>Complete sequence of Methylotenera sp. 301.</title>
        <authorList>
            <person name="Lucas S."/>
            <person name="Copeland A."/>
            <person name="Lapidus A."/>
            <person name="Cheng J.-F."/>
            <person name="Bruce D."/>
            <person name="Goodwin L."/>
            <person name="Pitluck S."/>
            <person name="Clum A."/>
            <person name="Land M."/>
            <person name="Hauser L."/>
            <person name="Kyrpides N."/>
            <person name="Ivanova N."/>
            <person name="Chistoservova L."/>
            <person name="Kalyuzhnaya M."/>
            <person name="Woyke T."/>
        </authorList>
    </citation>
    <scope>NUCLEOTIDE SEQUENCE [LARGE SCALE GENOMIC DNA]</scope>
    <source>
        <strain evidence="2">301</strain>
    </source>
</reference>
<dbReference type="STRING" id="666681.M301_1426"/>
<dbReference type="eggNOG" id="COG4766">
    <property type="taxonomic scope" value="Bacteria"/>
</dbReference>
<organism evidence="1 2">
    <name type="scientific">Methylotenera versatilis (strain 301)</name>
    <dbReference type="NCBI Taxonomy" id="666681"/>
    <lineage>
        <taxon>Bacteria</taxon>
        <taxon>Pseudomonadati</taxon>
        <taxon>Pseudomonadota</taxon>
        <taxon>Betaproteobacteria</taxon>
        <taxon>Nitrosomonadales</taxon>
        <taxon>Methylophilaceae</taxon>
        <taxon>Methylotenera</taxon>
    </lineage>
</organism>
<dbReference type="EMBL" id="CP002056">
    <property type="protein sequence ID" value="ADI29809.1"/>
    <property type="molecule type" value="Genomic_DNA"/>
</dbReference>
<dbReference type="RefSeq" id="WP_013148121.1">
    <property type="nucleotide sequence ID" value="NC_014207.1"/>
</dbReference>
<keyword evidence="2" id="KW-1185">Reference proteome</keyword>
<dbReference type="Pfam" id="PF06249">
    <property type="entry name" value="EutQ"/>
    <property type="match status" value="1"/>
</dbReference>
<dbReference type="CDD" id="cd02228">
    <property type="entry name" value="cupin_EutQ"/>
    <property type="match status" value="1"/>
</dbReference>
<name>D7DIC4_METV0</name>
<dbReference type="Gene3D" id="2.60.120.10">
    <property type="entry name" value="Jelly Rolls"/>
    <property type="match status" value="1"/>
</dbReference>
<dbReference type="InterPro" id="IPR011051">
    <property type="entry name" value="RmlC_Cupin_sf"/>
</dbReference>
<dbReference type="KEGG" id="meh:M301_1426"/>
<evidence type="ECO:0008006" key="3">
    <source>
        <dbReference type="Google" id="ProtNLM"/>
    </source>
</evidence>
<proteinExistence type="predicted"/>
<dbReference type="InterPro" id="IPR010424">
    <property type="entry name" value="EutQ"/>
</dbReference>
<dbReference type="AlphaFoldDB" id="D7DIC4"/>
<dbReference type="OrthoDB" id="3828611at2"/>
<accession>D7DIC4</accession>
<sequence>MSSKPFQYKKQAIKDSQPSMNVAGVPAWLGDTFISADADKRICAGFFRLEKGNALNYSYDYEEMKIVVEGTFIISDDTGQKVTATVGDVLYFPSGSNIKFETPDHAIGFFCGQRVPL</sequence>